<feature type="domain" description="Leucine-rich repeat-containing N-terminal plant-type" evidence="14">
    <location>
        <begin position="46"/>
        <end position="82"/>
    </location>
</feature>
<dbReference type="OrthoDB" id="1907415at2759"/>
<keyword evidence="10 12" id="KW-0472">Membrane</keyword>
<evidence type="ECO:0000313" key="16">
    <source>
        <dbReference type="EMBL" id="MQL91380.1"/>
    </source>
</evidence>
<evidence type="ECO:0000256" key="7">
    <source>
        <dbReference type="ARBA" id="ARBA00022729"/>
    </source>
</evidence>
<dbReference type="InterPro" id="IPR013210">
    <property type="entry name" value="LRR_N_plant-typ"/>
</dbReference>
<name>A0A843VCF1_COLES</name>
<organism evidence="16 17">
    <name type="scientific">Colocasia esculenta</name>
    <name type="common">Wild taro</name>
    <name type="synonym">Arum esculentum</name>
    <dbReference type="NCBI Taxonomy" id="4460"/>
    <lineage>
        <taxon>Eukaryota</taxon>
        <taxon>Viridiplantae</taxon>
        <taxon>Streptophyta</taxon>
        <taxon>Embryophyta</taxon>
        <taxon>Tracheophyta</taxon>
        <taxon>Spermatophyta</taxon>
        <taxon>Magnoliopsida</taxon>
        <taxon>Liliopsida</taxon>
        <taxon>Araceae</taxon>
        <taxon>Aroideae</taxon>
        <taxon>Colocasieae</taxon>
        <taxon>Colocasia</taxon>
    </lineage>
</organism>
<dbReference type="InterPro" id="IPR032675">
    <property type="entry name" value="LRR_dom_sf"/>
</dbReference>
<evidence type="ECO:0000256" key="8">
    <source>
        <dbReference type="ARBA" id="ARBA00022737"/>
    </source>
</evidence>
<dbReference type="FunFam" id="3.80.10.10:FF:000383">
    <property type="entry name" value="Leucine-rich repeat receptor protein kinase EMS1"/>
    <property type="match status" value="1"/>
</dbReference>
<dbReference type="FunFam" id="3.80.10.10:FF:000722">
    <property type="entry name" value="Leucine-rich repeat receptor-like protein kinase"/>
    <property type="match status" value="1"/>
</dbReference>
<feature type="chain" id="PRO_5032720777" description="Leucine-rich repeat-containing N-terminal plant-type domain-containing protein" evidence="13">
    <location>
        <begin position="35"/>
        <end position="606"/>
    </location>
</feature>
<evidence type="ECO:0000256" key="13">
    <source>
        <dbReference type="SAM" id="SignalP"/>
    </source>
</evidence>
<feature type="domain" description="Disease resistance R13L4/SHOC-2-like LRR" evidence="15">
    <location>
        <begin position="219"/>
        <end position="398"/>
    </location>
</feature>
<dbReference type="Gene3D" id="3.80.10.10">
    <property type="entry name" value="Ribonuclease Inhibitor"/>
    <property type="match status" value="2"/>
</dbReference>
<keyword evidence="7 13" id="KW-0732">Signal</keyword>
<evidence type="ECO:0000256" key="3">
    <source>
        <dbReference type="ARBA" id="ARBA00022475"/>
    </source>
</evidence>
<keyword evidence="9 12" id="KW-1133">Transmembrane helix</keyword>
<keyword evidence="6 12" id="KW-0812">Transmembrane</keyword>
<sequence length="606" mass="64746">MEAPALPPLLLPRHFRPPLLLLLLLLLPPLITVATTSTFPPRCLDSNRRALLLLKAGLRDPDRRLSSWTGRDCCRWSGVTCDNSTGAVVKLDVASSQSPPPLHVDGTPRWLSGLSSLRFLSMNGVDLSPMNSTELFRLLNSGLPSLAELHLADCRLSGIPHSLPTPVINFTSLAVVDLSGNTFRSGTIPTWLLDASTLVSLIMRACGLHGAVPPGLSELPNLETLMLESNSLTGGLPSSIGKLCNLRVLYLEDNNLVGELPQTLEYSDACTSDSPLPSLMELELSYNRISGKLPGWLGELKNMKYLALDSNMFSGPLPLNLGKLSQLVVFSASDNQLSGSVSEAHLTGLKNLDSFYISRNLALTLDVSSDWKPPFQLENLYMGSCKLGPEFPTWIKNQRGLKWLDLSGAGISDATPTWFWGLFSELQGLNLSSNRIAGIVPESIATMKGLTSLDLSKNRFSGSLPSSLASMARLSFLDLSDNNFSGGIPDGGGMQSFNKSAFHGNPHLCGPPTDTQCGGDSSQSGKGGRAAGGGAEDRHCSCDTTIAHLLMGISCLGIAAAVLLLHVCICRKCYGLSRKEDGTGDKASLPTGSGSTEHLKIKVLLE</sequence>
<reference evidence="16" key="1">
    <citation type="submission" date="2017-07" db="EMBL/GenBank/DDBJ databases">
        <title>Taro Niue Genome Assembly and Annotation.</title>
        <authorList>
            <person name="Atibalentja N."/>
            <person name="Keating K."/>
            <person name="Fields C.J."/>
        </authorList>
    </citation>
    <scope>NUCLEOTIDE SEQUENCE</scope>
    <source>
        <strain evidence="16">Niue_2</strain>
        <tissue evidence="16">Leaf</tissue>
    </source>
</reference>
<evidence type="ECO:0000256" key="10">
    <source>
        <dbReference type="ARBA" id="ARBA00023136"/>
    </source>
</evidence>
<keyword evidence="11" id="KW-0325">Glycoprotein</keyword>
<dbReference type="Proteomes" id="UP000652761">
    <property type="component" value="Unassembled WGS sequence"/>
</dbReference>
<evidence type="ECO:0000256" key="6">
    <source>
        <dbReference type="ARBA" id="ARBA00022692"/>
    </source>
</evidence>
<dbReference type="SMART" id="SM00369">
    <property type="entry name" value="LRR_TYP"/>
    <property type="match status" value="7"/>
</dbReference>
<evidence type="ECO:0000256" key="11">
    <source>
        <dbReference type="ARBA" id="ARBA00023180"/>
    </source>
</evidence>
<dbReference type="GO" id="GO:0005886">
    <property type="term" value="C:plasma membrane"/>
    <property type="evidence" value="ECO:0007669"/>
    <property type="project" value="UniProtKB-SubCell"/>
</dbReference>
<evidence type="ECO:0000259" key="14">
    <source>
        <dbReference type="Pfam" id="PF08263"/>
    </source>
</evidence>
<dbReference type="Pfam" id="PF13855">
    <property type="entry name" value="LRR_8"/>
    <property type="match status" value="1"/>
</dbReference>
<protein>
    <recommendedName>
        <fullName evidence="18">Leucine-rich repeat-containing N-terminal plant-type domain-containing protein</fullName>
    </recommendedName>
</protein>
<feature type="signal peptide" evidence="13">
    <location>
        <begin position="1"/>
        <end position="34"/>
    </location>
</feature>
<dbReference type="InterPro" id="IPR055414">
    <property type="entry name" value="LRR_R13L4/SHOC2-like"/>
</dbReference>
<keyword evidence="8" id="KW-0677">Repeat</keyword>
<comment type="caution">
    <text evidence="16">The sequence shown here is derived from an EMBL/GenBank/DDBJ whole genome shotgun (WGS) entry which is preliminary data.</text>
</comment>
<evidence type="ECO:0008006" key="18">
    <source>
        <dbReference type="Google" id="ProtNLM"/>
    </source>
</evidence>
<keyword evidence="3" id="KW-1003">Cell membrane</keyword>
<dbReference type="Pfam" id="PF23598">
    <property type="entry name" value="LRR_14"/>
    <property type="match status" value="1"/>
</dbReference>
<gene>
    <name evidence="16" type="ORF">Taro_023993</name>
</gene>
<keyword evidence="4" id="KW-0597">Phosphoprotein</keyword>
<accession>A0A843VCF1</accession>
<evidence type="ECO:0000256" key="9">
    <source>
        <dbReference type="ARBA" id="ARBA00022989"/>
    </source>
</evidence>
<feature type="transmembrane region" description="Helical" evidence="12">
    <location>
        <begin position="546"/>
        <end position="569"/>
    </location>
</feature>
<evidence type="ECO:0000256" key="5">
    <source>
        <dbReference type="ARBA" id="ARBA00022614"/>
    </source>
</evidence>
<proteinExistence type="inferred from homology"/>
<dbReference type="EMBL" id="NMUH01001333">
    <property type="protein sequence ID" value="MQL91380.1"/>
    <property type="molecule type" value="Genomic_DNA"/>
</dbReference>
<evidence type="ECO:0000256" key="2">
    <source>
        <dbReference type="ARBA" id="ARBA00009592"/>
    </source>
</evidence>
<comment type="similarity">
    <text evidence="2">Belongs to the RLP family.</text>
</comment>
<dbReference type="AlphaFoldDB" id="A0A843VCF1"/>
<evidence type="ECO:0000256" key="4">
    <source>
        <dbReference type="ARBA" id="ARBA00022553"/>
    </source>
</evidence>
<dbReference type="PANTHER" id="PTHR48063">
    <property type="entry name" value="LRR RECEPTOR-LIKE KINASE"/>
    <property type="match status" value="1"/>
</dbReference>
<dbReference type="InterPro" id="IPR001611">
    <property type="entry name" value="Leu-rich_rpt"/>
</dbReference>
<evidence type="ECO:0000313" key="17">
    <source>
        <dbReference type="Proteomes" id="UP000652761"/>
    </source>
</evidence>
<comment type="subcellular location">
    <subcellularLocation>
        <location evidence="1">Cell membrane</location>
        <topology evidence="1">Single-pass type I membrane protein</topology>
    </subcellularLocation>
</comment>
<evidence type="ECO:0000259" key="15">
    <source>
        <dbReference type="Pfam" id="PF23598"/>
    </source>
</evidence>
<dbReference type="SUPFAM" id="SSF52058">
    <property type="entry name" value="L domain-like"/>
    <property type="match status" value="1"/>
</dbReference>
<evidence type="ECO:0000256" key="12">
    <source>
        <dbReference type="SAM" id="Phobius"/>
    </source>
</evidence>
<dbReference type="InterPro" id="IPR003591">
    <property type="entry name" value="Leu-rich_rpt_typical-subtyp"/>
</dbReference>
<dbReference type="InterPro" id="IPR046956">
    <property type="entry name" value="RLP23-like"/>
</dbReference>
<dbReference type="Pfam" id="PF08263">
    <property type="entry name" value="LRRNT_2"/>
    <property type="match status" value="1"/>
</dbReference>
<dbReference type="PANTHER" id="PTHR48063:SF16">
    <property type="entry name" value="LRR RECEPTOR-LIKE SERINE_THREONINE-PROTEIN KINASE GSO1"/>
    <property type="match status" value="1"/>
</dbReference>
<keyword evidence="17" id="KW-1185">Reference proteome</keyword>
<evidence type="ECO:0000256" key="1">
    <source>
        <dbReference type="ARBA" id="ARBA00004251"/>
    </source>
</evidence>
<keyword evidence="5" id="KW-0433">Leucine-rich repeat</keyword>